<name>A0A7J8W5G0_9ROSI</name>
<accession>A0A7J8W5G0</accession>
<organism evidence="2 3">
    <name type="scientific">Gossypium klotzschianum</name>
    <dbReference type="NCBI Taxonomy" id="34286"/>
    <lineage>
        <taxon>Eukaryota</taxon>
        <taxon>Viridiplantae</taxon>
        <taxon>Streptophyta</taxon>
        <taxon>Embryophyta</taxon>
        <taxon>Tracheophyta</taxon>
        <taxon>Spermatophyta</taxon>
        <taxon>Magnoliopsida</taxon>
        <taxon>eudicotyledons</taxon>
        <taxon>Gunneridae</taxon>
        <taxon>Pentapetalae</taxon>
        <taxon>rosids</taxon>
        <taxon>malvids</taxon>
        <taxon>Malvales</taxon>
        <taxon>Malvaceae</taxon>
        <taxon>Malvoideae</taxon>
        <taxon>Gossypium</taxon>
    </lineage>
</organism>
<gene>
    <name evidence="2" type="ORF">Goklo_000115</name>
</gene>
<evidence type="ECO:0000259" key="1">
    <source>
        <dbReference type="Pfam" id="PF13456"/>
    </source>
</evidence>
<reference evidence="2 3" key="1">
    <citation type="journal article" date="2019" name="Genome Biol. Evol.">
        <title>Insights into the evolution of the New World diploid cottons (Gossypium, subgenus Houzingenia) based on genome sequencing.</title>
        <authorList>
            <person name="Grover C.E."/>
            <person name="Arick M.A. 2nd"/>
            <person name="Thrash A."/>
            <person name="Conover J.L."/>
            <person name="Sanders W.S."/>
            <person name="Peterson D.G."/>
            <person name="Frelichowski J.E."/>
            <person name="Scheffler J.A."/>
            <person name="Scheffler B.E."/>
            <person name="Wendel J.F."/>
        </authorList>
    </citation>
    <scope>NUCLEOTIDE SEQUENCE [LARGE SCALE GENOMIC DNA]</scope>
    <source>
        <strain evidence="2">57</strain>
        <tissue evidence="2">Leaf</tissue>
    </source>
</reference>
<dbReference type="Proteomes" id="UP000593573">
    <property type="component" value="Unassembled WGS sequence"/>
</dbReference>
<dbReference type="PANTHER" id="PTHR47074">
    <property type="entry name" value="BNAC02G40300D PROTEIN"/>
    <property type="match status" value="1"/>
</dbReference>
<sequence>GDRNRRIHEGKVNNGKEIANFTNNHITELTGLGKSKSTTVIENKRWRHPHRDFIKINFDEAYKESQKYSASGIVARDDEGRVLLSYSKIHNDITSAFAAEAVACRAAVHIGADKDGSQLSLKEILLQ</sequence>
<dbReference type="Pfam" id="PF13456">
    <property type="entry name" value="RVT_3"/>
    <property type="match status" value="1"/>
</dbReference>
<dbReference type="AlphaFoldDB" id="A0A7J8W5G0"/>
<proteinExistence type="predicted"/>
<keyword evidence="3" id="KW-1185">Reference proteome</keyword>
<evidence type="ECO:0000313" key="2">
    <source>
        <dbReference type="EMBL" id="MBA0669884.1"/>
    </source>
</evidence>
<comment type="caution">
    <text evidence="2">The sequence shown here is derived from an EMBL/GenBank/DDBJ whole genome shotgun (WGS) entry which is preliminary data.</text>
</comment>
<dbReference type="OrthoDB" id="1001316at2759"/>
<dbReference type="InterPro" id="IPR002156">
    <property type="entry name" value="RNaseH_domain"/>
</dbReference>
<protein>
    <recommendedName>
        <fullName evidence="1">RNase H type-1 domain-containing protein</fullName>
    </recommendedName>
</protein>
<dbReference type="GO" id="GO:0004523">
    <property type="term" value="F:RNA-DNA hybrid ribonuclease activity"/>
    <property type="evidence" value="ECO:0007669"/>
    <property type="project" value="InterPro"/>
</dbReference>
<dbReference type="PANTHER" id="PTHR47074:SF61">
    <property type="entry name" value="RNASE H TYPE-1 DOMAIN-CONTAINING PROTEIN"/>
    <property type="match status" value="1"/>
</dbReference>
<dbReference type="EMBL" id="JABFAB010233394">
    <property type="protein sequence ID" value="MBA0669884.1"/>
    <property type="molecule type" value="Genomic_DNA"/>
</dbReference>
<feature type="domain" description="RNase H type-1" evidence="1">
    <location>
        <begin position="57"/>
        <end position="109"/>
    </location>
</feature>
<evidence type="ECO:0000313" key="3">
    <source>
        <dbReference type="Proteomes" id="UP000593573"/>
    </source>
</evidence>
<dbReference type="InterPro" id="IPR052929">
    <property type="entry name" value="RNase_H-like_EbsB-rel"/>
</dbReference>
<dbReference type="GO" id="GO:0003676">
    <property type="term" value="F:nucleic acid binding"/>
    <property type="evidence" value="ECO:0007669"/>
    <property type="project" value="InterPro"/>
</dbReference>
<feature type="non-terminal residue" evidence="2">
    <location>
        <position position="1"/>
    </location>
</feature>